<evidence type="ECO:0000256" key="1">
    <source>
        <dbReference type="SAM" id="MobiDB-lite"/>
    </source>
</evidence>
<feature type="compositionally biased region" description="Polar residues" evidence="1">
    <location>
        <begin position="211"/>
        <end position="229"/>
    </location>
</feature>
<evidence type="ECO:0000313" key="2">
    <source>
        <dbReference type="EMBL" id="KAL0287566.1"/>
    </source>
</evidence>
<name>A0AAW2IZA1_9LAMI</name>
<sequence length="348" mass="38831">MTPNFSPVNTSSCPLSLGLCFRRVPPLAPQGFCKLLHSPVGLQFPVPHFFLEVSTLFKVPLSLFVPKAFSILAGFYILVRILGETPLVAQFHSFFMLKNASPGVFYFTFQGEAQFIPSNTSIKEWKCRYLFISSRTSWCFPTTWVPVAPDLPRYTTYKPPALFKLLLEHANVFQYDSRELVHPALLFHYGLNPKEDKALSKGRILGTNSSSKCFSAKSPFSTPASSKSTGDPKGKRQAELILTQTKRAKVSTGLLAPKTSMHTAEFWKGLLSHPEKVFLEAIPHDQVMNSLASHINNAALLARDLFSWFERGPAVEEAGGAGEGHVEKERKHDTSPTHLRLEISKLHE</sequence>
<dbReference type="AlphaFoldDB" id="A0AAW2IZA1"/>
<reference evidence="2" key="1">
    <citation type="submission" date="2020-06" db="EMBL/GenBank/DDBJ databases">
        <authorList>
            <person name="Li T."/>
            <person name="Hu X."/>
            <person name="Zhang T."/>
            <person name="Song X."/>
            <person name="Zhang H."/>
            <person name="Dai N."/>
            <person name="Sheng W."/>
            <person name="Hou X."/>
            <person name="Wei L."/>
        </authorList>
    </citation>
    <scope>NUCLEOTIDE SEQUENCE</scope>
    <source>
        <strain evidence="2">KEN8</strain>
        <tissue evidence="2">Leaf</tissue>
    </source>
</reference>
<protein>
    <submittedName>
        <fullName evidence="2">Uncharacterized protein</fullName>
    </submittedName>
</protein>
<feature type="region of interest" description="Disordered" evidence="1">
    <location>
        <begin position="211"/>
        <end position="236"/>
    </location>
</feature>
<reference evidence="2" key="2">
    <citation type="journal article" date="2024" name="Plant">
        <title>Genomic evolution and insights into agronomic trait innovations of Sesamum species.</title>
        <authorList>
            <person name="Miao H."/>
            <person name="Wang L."/>
            <person name="Qu L."/>
            <person name="Liu H."/>
            <person name="Sun Y."/>
            <person name="Le M."/>
            <person name="Wang Q."/>
            <person name="Wei S."/>
            <person name="Zheng Y."/>
            <person name="Lin W."/>
            <person name="Duan Y."/>
            <person name="Cao H."/>
            <person name="Xiong S."/>
            <person name="Wang X."/>
            <person name="Wei L."/>
            <person name="Li C."/>
            <person name="Ma Q."/>
            <person name="Ju M."/>
            <person name="Zhao R."/>
            <person name="Li G."/>
            <person name="Mu C."/>
            <person name="Tian Q."/>
            <person name="Mei H."/>
            <person name="Zhang T."/>
            <person name="Gao T."/>
            <person name="Zhang H."/>
        </authorList>
    </citation>
    <scope>NUCLEOTIDE SEQUENCE</scope>
    <source>
        <strain evidence="2">KEN8</strain>
    </source>
</reference>
<accession>A0AAW2IZA1</accession>
<organism evidence="2">
    <name type="scientific">Sesamum calycinum</name>
    <dbReference type="NCBI Taxonomy" id="2727403"/>
    <lineage>
        <taxon>Eukaryota</taxon>
        <taxon>Viridiplantae</taxon>
        <taxon>Streptophyta</taxon>
        <taxon>Embryophyta</taxon>
        <taxon>Tracheophyta</taxon>
        <taxon>Spermatophyta</taxon>
        <taxon>Magnoliopsida</taxon>
        <taxon>eudicotyledons</taxon>
        <taxon>Gunneridae</taxon>
        <taxon>Pentapetalae</taxon>
        <taxon>asterids</taxon>
        <taxon>lamiids</taxon>
        <taxon>Lamiales</taxon>
        <taxon>Pedaliaceae</taxon>
        <taxon>Sesamum</taxon>
    </lineage>
</organism>
<gene>
    <name evidence="2" type="ORF">Scaly_2760400</name>
</gene>
<feature type="compositionally biased region" description="Basic and acidic residues" evidence="1">
    <location>
        <begin position="324"/>
        <end position="336"/>
    </location>
</feature>
<feature type="region of interest" description="Disordered" evidence="1">
    <location>
        <begin position="317"/>
        <end position="336"/>
    </location>
</feature>
<comment type="caution">
    <text evidence="2">The sequence shown here is derived from an EMBL/GenBank/DDBJ whole genome shotgun (WGS) entry which is preliminary data.</text>
</comment>
<proteinExistence type="predicted"/>
<dbReference type="EMBL" id="JACGWM010001814">
    <property type="protein sequence ID" value="KAL0287566.1"/>
    <property type="molecule type" value="Genomic_DNA"/>
</dbReference>